<dbReference type="FunFam" id="2.10.25.10:FF:000005">
    <property type="entry name" value="Fibrillin 2"/>
    <property type="match status" value="1"/>
</dbReference>
<evidence type="ECO:0000256" key="9">
    <source>
        <dbReference type="ARBA" id="ARBA00022989"/>
    </source>
</evidence>
<dbReference type="InterPro" id="IPR057244">
    <property type="entry name" value="GAIN_B"/>
</dbReference>
<dbReference type="InterPro" id="IPR000203">
    <property type="entry name" value="GPS"/>
</dbReference>
<dbReference type="PANTHER" id="PTHR12011:SF469">
    <property type="entry name" value="ADHESION G PROTEIN-COUPLED RECEPTOR E1-RELATED"/>
    <property type="match status" value="1"/>
</dbReference>
<evidence type="ECO:0000256" key="3">
    <source>
        <dbReference type="ARBA" id="ARBA00022475"/>
    </source>
</evidence>
<dbReference type="AlphaFoldDB" id="A0ABD0XLU1"/>
<protein>
    <recommendedName>
        <fullName evidence="25">Adhesion G protein-coupled receptor E1-like</fullName>
    </recommendedName>
</protein>
<evidence type="ECO:0000256" key="16">
    <source>
        <dbReference type="PROSITE-ProRule" id="PRU00076"/>
    </source>
</evidence>
<feature type="transmembrane region" description="Helical" evidence="18">
    <location>
        <begin position="779"/>
        <end position="799"/>
    </location>
</feature>
<feature type="region of interest" description="Disordered" evidence="17">
    <location>
        <begin position="928"/>
        <end position="960"/>
    </location>
</feature>
<keyword evidence="9 18" id="KW-1133">Transmembrane helix</keyword>
<keyword evidence="8" id="KW-0106">Calcium</keyword>
<dbReference type="Pfam" id="PF07645">
    <property type="entry name" value="EGF_CA"/>
    <property type="match status" value="5"/>
</dbReference>
<dbReference type="InterPro" id="IPR001740">
    <property type="entry name" value="GPCR_2_EMR1-like_rcpt"/>
</dbReference>
<dbReference type="InterPro" id="IPR017981">
    <property type="entry name" value="GPCR_2-like_7TM"/>
</dbReference>
<keyword evidence="7" id="KW-0677">Repeat</keyword>
<feature type="domain" description="EGF-like" evidence="20">
    <location>
        <begin position="211"/>
        <end position="252"/>
    </location>
</feature>
<dbReference type="InterPro" id="IPR009030">
    <property type="entry name" value="Growth_fac_rcpt_cys_sf"/>
</dbReference>
<evidence type="ECO:0000256" key="13">
    <source>
        <dbReference type="ARBA" id="ARBA00023170"/>
    </source>
</evidence>
<evidence type="ECO:0000256" key="17">
    <source>
        <dbReference type="SAM" id="MobiDB-lite"/>
    </source>
</evidence>
<gene>
    <name evidence="23" type="ORF">UPYG_G00104300</name>
</gene>
<feature type="domain" description="GAIN-B" evidence="21">
    <location>
        <begin position="505"/>
        <end position="662"/>
    </location>
</feature>
<evidence type="ECO:0000256" key="4">
    <source>
        <dbReference type="ARBA" id="ARBA00022536"/>
    </source>
</evidence>
<feature type="transmembrane region" description="Helical" evidence="18">
    <location>
        <begin position="889"/>
        <end position="911"/>
    </location>
</feature>
<keyword evidence="3" id="KW-1003">Cell membrane</keyword>
<reference evidence="23 24" key="1">
    <citation type="submission" date="2024-06" db="EMBL/GenBank/DDBJ databases">
        <authorList>
            <person name="Pan Q."/>
            <person name="Wen M."/>
            <person name="Jouanno E."/>
            <person name="Zahm M."/>
            <person name="Klopp C."/>
            <person name="Cabau C."/>
            <person name="Louis A."/>
            <person name="Berthelot C."/>
            <person name="Parey E."/>
            <person name="Roest Crollius H."/>
            <person name="Montfort J."/>
            <person name="Robinson-Rechavi M."/>
            <person name="Bouchez O."/>
            <person name="Lampietro C."/>
            <person name="Lopez Roques C."/>
            <person name="Donnadieu C."/>
            <person name="Postlethwait J."/>
            <person name="Bobe J."/>
            <person name="Verreycken H."/>
            <person name="Guiguen Y."/>
        </authorList>
    </citation>
    <scope>NUCLEOTIDE SEQUENCE [LARGE SCALE GENOMIC DNA]</scope>
    <source>
        <strain evidence="23">Up_M1</strain>
        <tissue evidence="23">Testis</tissue>
    </source>
</reference>
<keyword evidence="10" id="KW-0297">G-protein coupled receptor</keyword>
<dbReference type="SUPFAM" id="SSF57196">
    <property type="entry name" value="EGF/Laminin"/>
    <property type="match status" value="1"/>
</dbReference>
<dbReference type="InterPro" id="IPR001881">
    <property type="entry name" value="EGF-like_Ca-bd_dom"/>
</dbReference>
<dbReference type="InterPro" id="IPR018097">
    <property type="entry name" value="EGF_Ca-bd_CS"/>
</dbReference>
<dbReference type="InterPro" id="IPR046338">
    <property type="entry name" value="GAIN_dom_sf"/>
</dbReference>
<feature type="signal peptide" evidence="19">
    <location>
        <begin position="1"/>
        <end position="20"/>
    </location>
</feature>
<feature type="domain" description="EGF-like" evidence="20">
    <location>
        <begin position="300"/>
        <end position="337"/>
    </location>
</feature>
<feature type="transmembrane region" description="Helical" evidence="18">
    <location>
        <begin position="819"/>
        <end position="843"/>
    </location>
</feature>
<keyword evidence="24" id="KW-1185">Reference proteome</keyword>
<dbReference type="SMART" id="SM00181">
    <property type="entry name" value="EGF"/>
    <property type="match status" value="5"/>
</dbReference>
<feature type="domain" description="G-protein coupled receptors family 2 profile 2" evidence="22">
    <location>
        <begin position="669"/>
        <end position="912"/>
    </location>
</feature>
<dbReference type="FunFam" id="2.10.25.10:FF:000038">
    <property type="entry name" value="Fibrillin 2"/>
    <property type="match status" value="3"/>
</dbReference>
<dbReference type="Proteomes" id="UP001557470">
    <property type="component" value="Unassembled WGS sequence"/>
</dbReference>
<evidence type="ECO:0000256" key="11">
    <source>
        <dbReference type="ARBA" id="ARBA00023136"/>
    </source>
</evidence>
<evidence type="ECO:0000256" key="8">
    <source>
        <dbReference type="ARBA" id="ARBA00022837"/>
    </source>
</evidence>
<feature type="compositionally biased region" description="Basic and acidic residues" evidence="17">
    <location>
        <begin position="944"/>
        <end position="960"/>
    </location>
</feature>
<dbReference type="PRINTS" id="PR01128">
    <property type="entry name" value="EMR1HORMONER"/>
</dbReference>
<evidence type="ECO:0000313" key="24">
    <source>
        <dbReference type="Proteomes" id="UP001557470"/>
    </source>
</evidence>
<proteinExistence type="inferred from homology"/>
<evidence type="ECO:0000256" key="6">
    <source>
        <dbReference type="ARBA" id="ARBA00022729"/>
    </source>
</evidence>
<feature type="chain" id="PRO_5044873165" description="Adhesion G protein-coupled receptor E1-like" evidence="19">
    <location>
        <begin position="21"/>
        <end position="960"/>
    </location>
</feature>
<evidence type="ECO:0000256" key="5">
    <source>
        <dbReference type="ARBA" id="ARBA00022692"/>
    </source>
</evidence>
<dbReference type="CDD" id="cd00054">
    <property type="entry name" value="EGF_CA"/>
    <property type="match status" value="5"/>
</dbReference>
<dbReference type="PROSITE" id="PS00010">
    <property type="entry name" value="ASX_HYDROXYL"/>
    <property type="match status" value="3"/>
</dbReference>
<dbReference type="InterPro" id="IPR049883">
    <property type="entry name" value="NOTCH1_EGF-like"/>
</dbReference>
<dbReference type="SUPFAM" id="SSF81321">
    <property type="entry name" value="Family A G protein-coupled receptor-like"/>
    <property type="match status" value="1"/>
</dbReference>
<dbReference type="PRINTS" id="PR00249">
    <property type="entry name" value="GPCRSECRETIN"/>
</dbReference>
<accession>A0ABD0XLU1</accession>
<dbReference type="PROSITE" id="PS50221">
    <property type="entry name" value="GAIN_B"/>
    <property type="match status" value="1"/>
</dbReference>
<dbReference type="PROSITE" id="PS50261">
    <property type="entry name" value="G_PROTEIN_RECEP_F2_4"/>
    <property type="match status" value="1"/>
</dbReference>
<keyword evidence="4 16" id="KW-0245">EGF-like domain</keyword>
<dbReference type="Gene3D" id="2.10.25.10">
    <property type="entry name" value="Laminin"/>
    <property type="match status" value="6"/>
</dbReference>
<dbReference type="PROSITE" id="PS01187">
    <property type="entry name" value="EGF_CA"/>
    <property type="match status" value="2"/>
</dbReference>
<name>A0ABD0XLU1_UMBPY</name>
<dbReference type="Gene3D" id="1.20.1070.10">
    <property type="entry name" value="Rhodopsin 7-helix transmembrane proteins"/>
    <property type="match status" value="1"/>
</dbReference>
<keyword evidence="12" id="KW-1015">Disulfide bond</keyword>
<dbReference type="FunFam" id="1.20.1070.10:FF:000054">
    <property type="entry name" value="Adhesion G protein-coupled receptor E3"/>
    <property type="match status" value="1"/>
</dbReference>
<evidence type="ECO:0000259" key="22">
    <source>
        <dbReference type="PROSITE" id="PS50261"/>
    </source>
</evidence>
<keyword evidence="5 18" id="KW-0812">Transmembrane</keyword>
<evidence type="ECO:0000256" key="1">
    <source>
        <dbReference type="ARBA" id="ARBA00004651"/>
    </source>
</evidence>
<evidence type="ECO:0000256" key="10">
    <source>
        <dbReference type="ARBA" id="ARBA00023040"/>
    </source>
</evidence>
<dbReference type="Pfam" id="PF01825">
    <property type="entry name" value="GPS"/>
    <property type="match status" value="1"/>
</dbReference>
<dbReference type="InterPro" id="IPR000152">
    <property type="entry name" value="EGF-type_Asp/Asn_hydroxyl_site"/>
</dbReference>
<comment type="subcellular location">
    <subcellularLocation>
        <location evidence="1">Cell membrane</location>
        <topology evidence="1">Multi-pass membrane protein</topology>
    </subcellularLocation>
</comment>
<dbReference type="Gene3D" id="2.60.220.50">
    <property type="match status" value="1"/>
</dbReference>
<dbReference type="PROSITE" id="PS01186">
    <property type="entry name" value="EGF_2"/>
    <property type="match status" value="1"/>
</dbReference>
<evidence type="ECO:0000259" key="20">
    <source>
        <dbReference type="PROSITE" id="PS50026"/>
    </source>
</evidence>
<comment type="caution">
    <text evidence="16">Lacks conserved residue(s) required for the propagation of feature annotation.</text>
</comment>
<dbReference type="InterPro" id="IPR000742">
    <property type="entry name" value="EGF"/>
</dbReference>
<evidence type="ECO:0000256" key="7">
    <source>
        <dbReference type="ARBA" id="ARBA00022737"/>
    </source>
</evidence>
<dbReference type="PANTHER" id="PTHR12011">
    <property type="entry name" value="ADHESION G-PROTEIN COUPLED RECEPTOR"/>
    <property type="match status" value="1"/>
</dbReference>
<keyword evidence="13" id="KW-0675">Receptor</keyword>
<keyword evidence="11 18" id="KW-0472">Membrane</keyword>
<evidence type="ECO:0000259" key="21">
    <source>
        <dbReference type="PROSITE" id="PS50221"/>
    </source>
</evidence>
<evidence type="ECO:0000256" key="2">
    <source>
        <dbReference type="ARBA" id="ARBA00007343"/>
    </source>
</evidence>
<feature type="domain" description="EGF-like" evidence="20">
    <location>
        <begin position="348"/>
        <end position="386"/>
    </location>
</feature>
<keyword evidence="14" id="KW-0325">Glycoprotein</keyword>
<dbReference type="EMBL" id="JAGEUA010000003">
    <property type="protein sequence ID" value="KAL0993176.1"/>
    <property type="molecule type" value="Genomic_DNA"/>
</dbReference>
<evidence type="ECO:0008006" key="25">
    <source>
        <dbReference type="Google" id="ProtNLM"/>
    </source>
</evidence>
<comment type="caution">
    <text evidence="23">The sequence shown here is derived from an EMBL/GenBank/DDBJ whole genome shotgun (WGS) entry which is preliminary data.</text>
</comment>
<feature type="compositionally biased region" description="Polar residues" evidence="17">
    <location>
        <begin position="928"/>
        <end position="943"/>
    </location>
</feature>
<feature type="transmembrane region" description="Helical" evidence="18">
    <location>
        <begin position="738"/>
        <end position="759"/>
    </location>
</feature>
<evidence type="ECO:0000256" key="14">
    <source>
        <dbReference type="ARBA" id="ARBA00023180"/>
    </source>
</evidence>
<dbReference type="SMART" id="SM00303">
    <property type="entry name" value="GPS"/>
    <property type="match status" value="1"/>
</dbReference>
<dbReference type="SUPFAM" id="SSF57184">
    <property type="entry name" value="Growth factor receptor domain"/>
    <property type="match status" value="2"/>
</dbReference>
<dbReference type="Pfam" id="PF00002">
    <property type="entry name" value="7tm_2"/>
    <property type="match status" value="1"/>
</dbReference>
<evidence type="ECO:0000256" key="19">
    <source>
        <dbReference type="SAM" id="SignalP"/>
    </source>
</evidence>
<organism evidence="23 24">
    <name type="scientific">Umbra pygmaea</name>
    <name type="common">Eastern mudminnow</name>
    <dbReference type="NCBI Taxonomy" id="75934"/>
    <lineage>
        <taxon>Eukaryota</taxon>
        <taxon>Metazoa</taxon>
        <taxon>Chordata</taxon>
        <taxon>Craniata</taxon>
        <taxon>Vertebrata</taxon>
        <taxon>Euteleostomi</taxon>
        <taxon>Actinopterygii</taxon>
        <taxon>Neopterygii</taxon>
        <taxon>Teleostei</taxon>
        <taxon>Protacanthopterygii</taxon>
        <taxon>Esociformes</taxon>
        <taxon>Umbridae</taxon>
        <taxon>Umbra</taxon>
    </lineage>
</organism>
<feature type="domain" description="EGF-like" evidence="20">
    <location>
        <begin position="161"/>
        <end position="199"/>
    </location>
</feature>
<keyword evidence="6 19" id="KW-0732">Signal</keyword>
<evidence type="ECO:0000313" key="23">
    <source>
        <dbReference type="EMBL" id="KAL0993176.1"/>
    </source>
</evidence>
<dbReference type="GO" id="GO:0004930">
    <property type="term" value="F:G protein-coupled receptor activity"/>
    <property type="evidence" value="ECO:0007669"/>
    <property type="project" value="UniProtKB-KW"/>
</dbReference>
<sequence length="960" mass="105217">MSYYAPALLLGSLFIIEAQSYPNGSCDNYTALNQPWRNYIFASTNFPGFPMNIDRLLTNQWNESDTPTRGNACPYYAACCAYPISIDVAYCSYGGFYVFRQIGSHADNYMGYVTSHSNCTSSSCGLFAECSTTSIGGCQCLSGYQIPAGHLPVNDSYGCQDINECVVTPNICGSYSNCTNLPGTYNCSCLDGFAPSNPALAFNPSTNPCTDINECLDPQKACGDYATCANTVGSHICTCFTGFEHDGPFDCQDIDECFNSTICGPECVCNNTPGSYNCTCLSGFKTTYQSKPSKTNPCLDIDECLNATICGPAAKCNNTYGSYICACLSGYQLTNPDVPASPLSPCIDINECVETPGVCGQNAVCTNVPGSFYCFCGKGYYASTGLVWKMDVTVCKNFESLLAEVAPQEGQSKQMSFLNQMNQQLLSNPNAVLPVGLVTNTLNAALAVSGITANQTQQSNTAQGTTGPEQQNGVTGTVVLSISERLVNALVNTTDGQTNSTIQTPIMDISWQVVDGKSTFMPSLKVSNNTMDIDLPAVARNNNGTASAVFLSINGMENLLGANLLPTDNNTEMFSDIVTATLPRINHTQLSEPVNFTLFHKRSAPEFALRTCVYWDNGGSEGNTRRWSEDGCWVSYTDDNYTVCSCSHLSTFALIMQTGKTDSQDDPFLDLVNNVCVIVGLVFLALAILTFLFCSWNPKINNTARLHLCICLFLSQLLLLLDYVFIHHKLACSIMAGLLHFLVVASFMWMLLEALQLHLLVRRLSKIQVIQREGLQKKYLYLIGYGIPLVIVAVSAAVRPGGYGGTTVCWLKPIYYFNWAVLGPVCVILAMNWILFCVTIWSLRPTLANMKSDVSQSKDTRLIIFKILAQFVILGCTWVLGLFQSTMVFKYLFIVLNSQQGTFLYIVHCLFNKEVRDEYRRWLGCPAKSSTQDSMKETPTVSEDLNRASEEKEKKKQPDK</sequence>
<evidence type="ECO:0000256" key="15">
    <source>
        <dbReference type="ARBA" id="ARBA00023224"/>
    </source>
</evidence>
<dbReference type="PROSITE" id="PS50026">
    <property type="entry name" value="EGF_3"/>
    <property type="match status" value="4"/>
</dbReference>
<dbReference type="SMART" id="SM00179">
    <property type="entry name" value="EGF_CA"/>
    <property type="match status" value="5"/>
</dbReference>
<comment type="similarity">
    <text evidence="2">Belongs to the G-protein coupled receptor 2 family. Adhesion G-protein coupled receptor (ADGR) subfamily.</text>
</comment>
<keyword evidence="15" id="KW-0807">Transducer</keyword>
<dbReference type="InterPro" id="IPR000832">
    <property type="entry name" value="GPCR_2_secretin-like"/>
</dbReference>
<feature type="transmembrane region" description="Helical" evidence="18">
    <location>
        <begin position="863"/>
        <end position="883"/>
    </location>
</feature>
<dbReference type="GO" id="GO:0005886">
    <property type="term" value="C:plasma membrane"/>
    <property type="evidence" value="ECO:0007669"/>
    <property type="project" value="UniProtKB-SubCell"/>
</dbReference>
<evidence type="ECO:0000256" key="12">
    <source>
        <dbReference type="ARBA" id="ARBA00023157"/>
    </source>
</evidence>
<feature type="transmembrane region" description="Helical" evidence="18">
    <location>
        <begin position="671"/>
        <end position="694"/>
    </location>
</feature>
<evidence type="ECO:0000256" key="18">
    <source>
        <dbReference type="SAM" id="Phobius"/>
    </source>
</evidence>
<dbReference type="GO" id="GO:0030855">
    <property type="term" value="P:epithelial cell differentiation"/>
    <property type="evidence" value="ECO:0007669"/>
    <property type="project" value="UniProtKB-ARBA"/>
</dbReference>
<feature type="transmembrane region" description="Helical" evidence="18">
    <location>
        <begin position="706"/>
        <end position="726"/>
    </location>
</feature>